<dbReference type="InterPro" id="IPR001841">
    <property type="entry name" value="Znf_RING"/>
</dbReference>
<dbReference type="PANTHER" id="PTHR46076:SF3">
    <property type="entry name" value="E3 UBIQUITIN-PROTEIN LIGASE RING1"/>
    <property type="match status" value="1"/>
</dbReference>
<dbReference type="Proteomes" id="UP000663877">
    <property type="component" value="Unassembled WGS sequence"/>
</dbReference>
<comment type="pathway">
    <text evidence="2">Protein modification; protein ubiquitination.</text>
</comment>
<protein>
    <recommendedName>
        <fullName evidence="3">RING-type E3 ubiquitin transferase</fullName>
        <ecNumber evidence="3">2.3.2.27</ecNumber>
    </recommendedName>
</protein>
<evidence type="ECO:0000256" key="3">
    <source>
        <dbReference type="ARBA" id="ARBA00012483"/>
    </source>
</evidence>
<comment type="catalytic activity">
    <reaction evidence="1">
        <text>S-ubiquitinyl-[E2 ubiquitin-conjugating enzyme]-L-cysteine + [acceptor protein]-L-lysine = [E2 ubiquitin-conjugating enzyme]-L-cysteine + N(6)-ubiquitinyl-[acceptor protein]-L-lysine.</text>
        <dbReference type="EC" id="2.3.2.27"/>
    </reaction>
</comment>
<dbReference type="PANTHER" id="PTHR46076">
    <property type="entry name" value="E3 UBIQUITIN-PROTEIN LIGASE RING1 / RING 2 FAMILY MEMBER"/>
    <property type="match status" value="1"/>
</dbReference>
<keyword evidence="6 8" id="KW-0863">Zinc-finger</keyword>
<dbReference type="SMART" id="SM00184">
    <property type="entry name" value="RING"/>
    <property type="match status" value="1"/>
</dbReference>
<dbReference type="InterPro" id="IPR017907">
    <property type="entry name" value="Znf_RING_CS"/>
</dbReference>
<dbReference type="GO" id="GO:0008270">
    <property type="term" value="F:zinc ion binding"/>
    <property type="evidence" value="ECO:0007669"/>
    <property type="project" value="UniProtKB-KW"/>
</dbReference>
<accession>A0A814IUZ7</accession>
<dbReference type="UniPathway" id="UPA00143"/>
<dbReference type="AlphaFoldDB" id="A0A814IUZ7"/>
<organism evidence="11 13">
    <name type="scientific">Adineta steineri</name>
    <dbReference type="NCBI Taxonomy" id="433720"/>
    <lineage>
        <taxon>Eukaryota</taxon>
        <taxon>Metazoa</taxon>
        <taxon>Spiralia</taxon>
        <taxon>Gnathifera</taxon>
        <taxon>Rotifera</taxon>
        <taxon>Eurotatoria</taxon>
        <taxon>Bdelloidea</taxon>
        <taxon>Adinetida</taxon>
        <taxon>Adinetidae</taxon>
        <taxon>Adineta</taxon>
    </lineage>
</organism>
<evidence type="ECO:0000259" key="9">
    <source>
        <dbReference type="PROSITE" id="PS50089"/>
    </source>
</evidence>
<dbReference type="Pfam" id="PF13923">
    <property type="entry name" value="zf-C3HC4_2"/>
    <property type="match status" value="1"/>
</dbReference>
<keyword evidence="7" id="KW-0862">Zinc</keyword>
<feature type="domain" description="RING-type" evidence="9">
    <location>
        <begin position="52"/>
        <end position="92"/>
    </location>
</feature>
<dbReference type="SUPFAM" id="SSF57850">
    <property type="entry name" value="RING/U-box"/>
    <property type="match status" value="1"/>
</dbReference>
<proteinExistence type="predicted"/>
<dbReference type="EMBL" id="CAJNOI010000052">
    <property type="protein sequence ID" value="CAF0951086.1"/>
    <property type="molecule type" value="Genomic_DNA"/>
</dbReference>
<keyword evidence="4" id="KW-0808">Transferase</keyword>
<dbReference type="InterPro" id="IPR013083">
    <property type="entry name" value="Znf_RING/FYVE/PHD"/>
</dbReference>
<dbReference type="GO" id="GO:0003682">
    <property type="term" value="F:chromatin binding"/>
    <property type="evidence" value="ECO:0007669"/>
    <property type="project" value="TreeGrafter"/>
</dbReference>
<dbReference type="Gene3D" id="3.30.40.10">
    <property type="entry name" value="Zinc/RING finger domain, C3HC4 (zinc finger)"/>
    <property type="match status" value="1"/>
</dbReference>
<evidence type="ECO:0000256" key="1">
    <source>
        <dbReference type="ARBA" id="ARBA00000900"/>
    </source>
</evidence>
<keyword evidence="5" id="KW-0479">Metal-binding</keyword>
<dbReference type="GO" id="GO:0031519">
    <property type="term" value="C:PcG protein complex"/>
    <property type="evidence" value="ECO:0007669"/>
    <property type="project" value="TreeGrafter"/>
</dbReference>
<evidence type="ECO:0000256" key="4">
    <source>
        <dbReference type="ARBA" id="ARBA00022679"/>
    </source>
</evidence>
<dbReference type="EMBL" id="CAJNOM010000359">
    <property type="protein sequence ID" value="CAF1389304.1"/>
    <property type="molecule type" value="Genomic_DNA"/>
</dbReference>
<dbReference type="InterPro" id="IPR043540">
    <property type="entry name" value="RING1/RING2"/>
</dbReference>
<comment type="caution">
    <text evidence="11">The sequence shown here is derived from an EMBL/GenBank/DDBJ whole genome shotgun (WGS) entry which is preliminary data.</text>
</comment>
<evidence type="ECO:0000313" key="10">
    <source>
        <dbReference type="EMBL" id="CAF0951086.1"/>
    </source>
</evidence>
<dbReference type="OrthoDB" id="337575at2759"/>
<evidence type="ECO:0000256" key="8">
    <source>
        <dbReference type="PROSITE-ProRule" id="PRU00175"/>
    </source>
</evidence>
<evidence type="ECO:0000313" key="13">
    <source>
        <dbReference type="Proteomes" id="UP000663832"/>
    </source>
</evidence>
<keyword evidence="13" id="KW-1185">Reference proteome</keyword>
<evidence type="ECO:0000256" key="7">
    <source>
        <dbReference type="ARBA" id="ARBA00022833"/>
    </source>
</evidence>
<name>A0A814IUZ7_9BILA</name>
<evidence type="ECO:0000256" key="5">
    <source>
        <dbReference type="ARBA" id="ARBA00022723"/>
    </source>
</evidence>
<dbReference type="GO" id="GO:0061630">
    <property type="term" value="F:ubiquitin protein ligase activity"/>
    <property type="evidence" value="ECO:0007669"/>
    <property type="project" value="UniProtKB-EC"/>
</dbReference>
<dbReference type="Proteomes" id="UP000663832">
    <property type="component" value="Unassembled WGS sequence"/>
</dbReference>
<dbReference type="EC" id="2.3.2.27" evidence="3"/>
<sequence>MSQRTSRKSLSSNENILYELNDYDLQRKPQILIDDNRIQCVPIDPVLKSLACPICLDLLNRTMVTTTCLHRFCADCIHRWLKSENKVCPTCRKVLKSKRYLRSDVRTDSLVDMIKKQQAKANELAQIYHEQQQQDE</sequence>
<dbReference type="GO" id="GO:0016567">
    <property type="term" value="P:protein ubiquitination"/>
    <property type="evidence" value="ECO:0007669"/>
    <property type="project" value="UniProtKB-UniPathway"/>
</dbReference>
<dbReference type="PROSITE" id="PS50089">
    <property type="entry name" value="ZF_RING_2"/>
    <property type="match status" value="1"/>
</dbReference>
<evidence type="ECO:0000256" key="2">
    <source>
        <dbReference type="ARBA" id="ARBA00004906"/>
    </source>
</evidence>
<gene>
    <name evidence="10" type="ORF">BJG266_LOCUS13216</name>
    <name evidence="11" type="ORF">QVE165_LOCUS16411</name>
    <name evidence="12" type="ORF">QVE165_LOCUS36115</name>
</gene>
<dbReference type="GO" id="GO:0000151">
    <property type="term" value="C:ubiquitin ligase complex"/>
    <property type="evidence" value="ECO:0007669"/>
    <property type="project" value="InterPro"/>
</dbReference>
<dbReference type="PROSITE" id="PS00518">
    <property type="entry name" value="ZF_RING_1"/>
    <property type="match status" value="1"/>
</dbReference>
<dbReference type="EMBL" id="CAJNOM010000092">
    <property type="protein sequence ID" value="CAF1028633.1"/>
    <property type="molecule type" value="Genomic_DNA"/>
</dbReference>
<evidence type="ECO:0000256" key="6">
    <source>
        <dbReference type="ARBA" id="ARBA00022771"/>
    </source>
</evidence>
<evidence type="ECO:0000313" key="12">
    <source>
        <dbReference type="EMBL" id="CAF1389304.1"/>
    </source>
</evidence>
<reference evidence="11" key="1">
    <citation type="submission" date="2021-02" db="EMBL/GenBank/DDBJ databases">
        <authorList>
            <person name="Nowell W R."/>
        </authorList>
    </citation>
    <scope>NUCLEOTIDE SEQUENCE</scope>
</reference>
<evidence type="ECO:0000313" key="11">
    <source>
        <dbReference type="EMBL" id="CAF1028633.1"/>
    </source>
</evidence>